<evidence type="ECO:0000256" key="6">
    <source>
        <dbReference type="ARBA" id="ARBA00023136"/>
    </source>
</evidence>
<evidence type="ECO:0000256" key="5">
    <source>
        <dbReference type="ARBA" id="ARBA00022989"/>
    </source>
</evidence>
<feature type="transmembrane region" description="Helical" evidence="7">
    <location>
        <begin position="285"/>
        <end position="306"/>
    </location>
</feature>
<evidence type="ECO:0000256" key="3">
    <source>
        <dbReference type="ARBA" id="ARBA00022475"/>
    </source>
</evidence>
<comment type="similarity">
    <text evidence="2">Belongs to the resistance-nodulation-cell division (RND) (TC 2.A.6) family. MmpL subfamily.</text>
</comment>
<organism evidence="9 10">
    <name type="scientific">Nocardia acididurans</name>
    <dbReference type="NCBI Taxonomy" id="2802282"/>
    <lineage>
        <taxon>Bacteria</taxon>
        <taxon>Bacillati</taxon>
        <taxon>Actinomycetota</taxon>
        <taxon>Actinomycetes</taxon>
        <taxon>Mycobacteriales</taxon>
        <taxon>Nocardiaceae</taxon>
        <taxon>Nocardia</taxon>
    </lineage>
</organism>
<dbReference type="PANTHER" id="PTHR33406:SF11">
    <property type="entry name" value="MEMBRANE PROTEIN SCO6666-RELATED"/>
    <property type="match status" value="1"/>
</dbReference>
<feature type="transmembrane region" description="Helical" evidence="7">
    <location>
        <begin position="239"/>
        <end position="258"/>
    </location>
</feature>
<dbReference type="InterPro" id="IPR004869">
    <property type="entry name" value="MMPL_dom"/>
</dbReference>
<evidence type="ECO:0000256" key="4">
    <source>
        <dbReference type="ARBA" id="ARBA00022692"/>
    </source>
</evidence>
<evidence type="ECO:0000313" key="9">
    <source>
        <dbReference type="EMBL" id="MBL1078942.1"/>
    </source>
</evidence>
<feature type="domain" description="Membrane transport protein MMPL" evidence="8">
    <location>
        <begin position="48"/>
        <end position="375"/>
    </location>
</feature>
<feature type="transmembrane region" description="Helical" evidence="7">
    <location>
        <begin position="312"/>
        <end position="337"/>
    </location>
</feature>
<name>A0ABS1ME85_9NOCA</name>
<proteinExistence type="inferred from homology"/>
<accession>A0ABS1ME85</accession>
<feature type="transmembrane region" description="Helical" evidence="7">
    <location>
        <begin position="374"/>
        <end position="392"/>
    </location>
</feature>
<dbReference type="SUPFAM" id="SSF82866">
    <property type="entry name" value="Multidrug efflux transporter AcrB transmembrane domain"/>
    <property type="match status" value="2"/>
</dbReference>
<keyword evidence="10" id="KW-1185">Reference proteome</keyword>
<dbReference type="Proteomes" id="UP000602198">
    <property type="component" value="Unassembled WGS sequence"/>
</dbReference>
<dbReference type="RefSeq" id="WP_201954803.1">
    <property type="nucleotide sequence ID" value="NZ_JAERRJ010000013.1"/>
</dbReference>
<feature type="transmembrane region" description="Helical" evidence="7">
    <location>
        <begin position="12"/>
        <end position="32"/>
    </location>
</feature>
<gene>
    <name evidence="9" type="ORF">JK358_31515</name>
</gene>
<evidence type="ECO:0000256" key="1">
    <source>
        <dbReference type="ARBA" id="ARBA00004651"/>
    </source>
</evidence>
<feature type="transmembrane region" description="Helical" evidence="7">
    <location>
        <begin position="597"/>
        <end position="615"/>
    </location>
</feature>
<evidence type="ECO:0000256" key="7">
    <source>
        <dbReference type="SAM" id="Phobius"/>
    </source>
</evidence>
<keyword evidence="5 7" id="KW-1133">Transmembrane helix</keyword>
<evidence type="ECO:0000256" key="2">
    <source>
        <dbReference type="ARBA" id="ARBA00010157"/>
    </source>
</evidence>
<keyword evidence="6 7" id="KW-0472">Membrane</keyword>
<feature type="transmembrane region" description="Helical" evidence="7">
    <location>
        <begin position="668"/>
        <end position="688"/>
    </location>
</feature>
<dbReference type="Pfam" id="PF03176">
    <property type="entry name" value="MMPL"/>
    <property type="match status" value="2"/>
</dbReference>
<protein>
    <submittedName>
        <fullName evidence="9">MMPL family transporter</fullName>
    </submittedName>
</protein>
<dbReference type="PANTHER" id="PTHR33406">
    <property type="entry name" value="MEMBRANE PROTEIN MJ1562-RELATED"/>
    <property type="match status" value="1"/>
</dbReference>
<feature type="transmembrane region" description="Helical" evidence="7">
    <location>
        <begin position="186"/>
        <end position="219"/>
    </location>
</feature>
<dbReference type="InterPro" id="IPR050545">
    <property type="entry name" value="Mycobact_MmpL"/>
</dbReference>
<evidence type="ECO:0000313" key="10">
    <source>
        <dbReference type="Proteomes" id="UP000602198"/>
    </source>
</evidence>
<feature type="domain" description="Membrane transport protein MMPL" evidence="8">
    <location>
        <begin position="403"/>
        <end position="704"/>
    </location>
</feature>
<sequence>MFHWLGRWVYRARYAVIAGFVVVMGVSGIYGLGYQDRLTAQGYFDDSSESVAGAELADDTFGRDFDGDVIALYTAPPGRQITDPEFEDAGKALTQRLLTEYRTQIKDVTGYWNGSLVKARFITDDKTKAFVSIGLQGTGDQDSVDFYHQIQDKLDIPGLGVQVSGRVPVSDAVGLTMAHDIERMHLIALPLVAIVLFFVFGGVVAAALPLIVGGLTIAGSWGIMRAVTDVMPVNSFADAVLQLIGLGLAIDYGLFMVSRFREQIAEGRDTEQAVRTAVATAGRTIVFSATIIVVCVAGVLIFPMVFLRSAAIGALAAVALAALLSITVLPAILAVLGRRVDALGWERFSRTRTAAQIDGSFWSRLALWAMRRPVLVALPIIVVLAGLIVPFFKVEFTGISEKFLPPDNATRVAQQDFDATFPTERVYPLKLVIEGADRATERALVAAANTAVANQVPGIIGEFQKPASGGVAKDGANVKVYAASLADKDDADAVIGELRAIAPPDGVSYYVTGIPALERDSINGVIDRLPWLLLILVLASFVMMFLAFGSFVLPVKAIFVSFLSLTAALGFLTFVFYDGHGSGLLNFTPQPLCFPVLVIMIAIIFGLSTDYEIFLMSRMAEARENGAATTESIRYGTAHTGGIITAAALVLIVVTGSFGLSELVLMQYIAYGMIVALVLDATVIRMLLVPAVMRILGDACWWAPGWAKRLHQRIGLAEYEIRPQPGHAHAAEEVSA</sequence>
<keyword evidence="4 7" id="KW-0812">Transmembrane</keyword>
<dbReference type="Gene3D" id="1.20.1640.10">
    <property type="entry name" value="Multidrug efflux transporter AcrB transmembrane domain"/>
    <property type="match status" value="2"/>
</dbReference>
<comment type="subcellular location">
    <subcellularLocation>
        <location evidence="1">Cell membrane</location>
        <topology evidence="1">Multi-pass membrane protein</topology>
    </subcellularLocation>
</comment>
<comment type="caution">
    <text evidence="9">The sequence shown here is derived from an EMBL/GenBank/DDBJ whole genome shotgun (WGS) entry which is preliminary data.</text>
</comment>
<reference evidence="9 10" key="1">
    <citation type="submission" date="2021-01" db="EMBL/GenBank/DDBJ databases">
        <title>WGS of actinomycetes isolated from Thailand.</title>
        <authorList>
            <person name="Thawai C."/>
        </authorList>
    </citation>
    <scope>NUCLEOTIDE SEQUENCE [LARGE SCALE GENOMIC DNA]</scope>
    <source>
        <strain evidence="9 10">LPG 2</strain>
    </source>
</reference>
<feature type="transmembrane region" description="Helical" evidence="7">
    <location>
        <begin position="636"/>
        <end position="656"/>
    </location>
</feature>
<dbReference type="EMBL" id="JAERRJ010000013">
    <property type="protein sequence ID" value="MBL1078942.1"/>
    <property type="molecule type" value="Genomic_DNA"/>
</dbReference>
<evidence type="ECO:0000259" key="8">
    <source>
        <dbReference type="Pfam" id="PF03176"/>
    </source>
</evidence>
<keyword evidence="3" id="KW-1003">Cell membrane</keyword>
<feature type="transmembrane region" description="Helical" evidence="7">
    <location>
        <begin position="558"/>
        <end position="577"/>
    </location>
</feature>
<feature type="transmembrane region" description="Helical" evidence="7">
    <location>
        <begin position="529"/>
        <end position="551"/>
    </location>
</feature>